<feature type="chain" id="PRO_5010558559" evidence="8">
    <location>
        <begin position="34"/>
        <end position="251"/>
    </location>
</feature>
<dbReference type="GO" id="GO:0005576">
    <property type="term" value="C:extracellular region"/>
    <property type="evidence" value="ECO:0007669"/>
    <property type="project" value="UniProtKB-SubCell"/>
</dbReference>
<gene>
    <name evidence="10" type="primary">Fgfbp3</name>
</gene>
<reference evidence="10" key="1">
    <citation type="submission" date="2025-08" db="UniProtKB">
        <authorList>
            <consortium name="RefSeq"/>
        </authorList>
    </citation>
    <scope>IDENTIFICATION</scope>
    <source>
        <tissue evidence="10">Liver</tissue>
    </source>
</reference>
<feature type="region of interest" description="Disordered" evidence="7">
    <location>
        <begin position="152"/>
        <end position="223"/>
    </location>
</feature>
<dbReference type="PANTHER" id="PTHR15258">
    <property type="entry name" value="FGF BINDING PROTEIN-RELATED"/>
    <property type="match status" value="1"/>
</dbReference>
<keyword evidence="6" id="KW-0340">Growth factor binding</keyword>
<evidence type="ECO:0000256" key="4">
    <source>
        <dbReference type="ARBA" id="ARBA00022729"/>
    </source>
</evidence>
<evidence type="ECO:0000313" key="10">
    <source>
        <dbReference type="RefSeq" id="XP_012980073.1"/>
    </source>
</evidence>
<comment type="subcellular location">
    <subcellularLocation>
        <location evidence="1">Secreted</location>
    </subcellularLocation>
</comment>
<accession>A0A1U8CW65</accession>
<evidence type="ECO:0000256" key="6">
    <source>
        <dbReference type="ARBA" id="ARBA00023183"/>
    </source>
</evidence>
<dbReference type="STRING" id="10036.ENSMAUP00000003478"/>
<dbReference type="CTD" id="143282"/>
<feature type="signal peptide" evidence="8">
    <location>
        <begin position="1"/>
        <end position="33"/>
    </location>
</feature>
<organism evidence="9 10">
    <name type="scientific">Mesocricetus auratus</name>
    <name type="common">Golden hamster</name>
    <dbReference type="NCBI Taxonomy" id="10036"/>
    <lineage>
        <taxon>Eukaryota</taxon>
        <taxon>Metazoa</taxon>
        <taxon>Chordata</taxon>
        <taxon>Craniata</taxon>
        <taxon>Vertebrata</taxon>
        <taxon>Euteleostomi</taxon>
        <taxon>Mammalia</taxon>
        <taxon>Eutheria</taxon>
        <taxon>Euarchontoglires</taxon>
        <taxon>Glires</taxon>
        <taxon>Rodentia</taxon>
        <taxon>Myomorpha</taxon>
        <taxon>Muroidea</taxon>
        <taxon>Cricetidae</taxon>
        <taxon>Cricetinae</taxon>
        <taxon>Mesocricetus</taxon>
    </lineage>
</organism>
<dbReference type="GO" id="GO:0008201">
    <property type="term" value="F:heparin binding"/>
    <property type="evidence" value="ECO:0007669"/>
    <property type="project" value="Ensembl"/>
</dbReference>
<feature type="compositionally biased region" description="Low complexity" evidence="7">
    <location>
        <begin position="178"/>
        <end position="187"/>
    </location>
</feature>
<proteinExistence type="inferred from homology"/>
<keyword evidence="4 8" id="KW-0732">Signal</keyword>
<evidence type="ECO:0000256" key="8">
    <source>
        <dbReference type="SAM" id="SignalP"/>
    </source>
</evidence>
<evidence type="ECO:0000256" key="2">
    <source>
        <dbReference type="ARBA" id="ARBA00008326"/>
    </source>
</evidence>
<dbReference type="AlphaFoldDB" id="A0A1U8CW65"/>
<dbReference type="OrthoDB" id="8803710at2759"/>
<dbReference type="GO" id="GO:0045743">
    <property type="term" value="P:positive regulation of fibroblast growth factor receptor signaling pathway"/>
    <property type="evidence" value="ECO:0007669"/>
    <property type="project" value="Ensembl"/>
</dbReference>
<dbReference type="Proteomes" id="UP000886700">
    <property type="component" value="Unplaced"/>
</dbReference>
<protein>
    <submittedName>
        <fullName evidence="10">Fibroblast growth factor-binding protein 3</fullName>
    </submittedName>
</protein>
<dbReference type="eggNOG" id="ENOG502S2Z7">
    <property type="taxonomic scope" value="Eukaryota"/>
</dbReference>
<evidence type="ECO:0000256" key="1">
    <source>
        <dbReference type="ARBA" id="ARBA00004613"/>
    </source>
</evidence>
<dbReference type="GO" id="GO:0017134">
    <property type="term" value="F:fibroblast growth factor binding"/>
    <property type="evidence" value="ECO:0007669"/>
    <property type="project" value="Ensembl"/>
</dbReference>
<sequence length="251" mass="27070">MARACRRPPRPRVSPLPLRLLLLLLGCCLLVAAGKDKGAAGRKAAPASGSTGGSSGRFVSPEQHACSWQLLVPAPGTPTGGELALRCKAPSGASLHCAYRGHPERCATSGTRRSHYWRRLLGALRRRPRPCLDPAPLPPRLCAHKKAVAELHPPTRPTLSVSPAEQLRPRAQSRARPRQPMWSSSSPPEEKSSRAKTSAGRRKAGSDPVPKPPAVAGLQPDGLDQNAELTETYCAEKWHSLCNFFVNFWNG</sequence>
<dbReference type="GO" id="GO:0043117">
    <property type="term" value="P:positive regulation of vascular permeability"/>
    <property type="evidence" value="ECO:0007669"/>
    <property type="project" value="Ensembl"/>
</dbReference>
<evidence type="ECO:0000256" key="7">
    <source>
        <dbReference type="SAM" id="MobiDB-lite"/>
    </source>
</evidence>
<keyword evidence="3" id="KW-0964">Secreted</keyword>
<dbReference type="KEGG" id="maua:101839776"/>
<dbReference type="GeneID" id="101839776"/>
<dbReference type="RefSeq" id="XP_012980073.1">
    <property type="nucleotide sequence ID" value="XM_013124619.3"/>
</dbReference>
<dbReference type="Pfam" id="PF06473">
    <property type="entry name" value="FGF-BP1"/>
    <property type="match status" value="1"/>
</dbReference>
<dbReference type="InterPro" id="IPR010510">
    <property type="entry name" value="FGF1-bd"/>
</dbReference>
<keyword evidence="5" id="KW-1015">Disulfide bond</keyword>
<dbReference type="GO" id="GO:0007267">
    <property type="term" value="P:cell-cell signaling"/>
    <property type="evidence" value="ECO:0007669"/>
    <property type="project" value="TreeGrafter"/>
</dbReference>
<comment type="similarity">
    <text evidence="2">Belongs to the fibroblast growth factor-binding protein family.</text>
</comment>
<evidence type="ECO:0000256" key="5">
    <source>
        <dbReference type="ARBA" id="ARBA00023157"/>
    </source>
</evidence>
<evidence type="ECO:0000313" key="9">
    <source>
        <dbReference type="Proteomes" id="UP000886700"/>
    </source>
</evidence>
<keyword evidence="9" id="KW-1185">Reference proteome</keyword>
<dbReference type="PANTHER" id="PTHR15258:SF3">
    <property type="entry name" value="FIBROBLAST GROWTH FACTOR-BINDING PROTEIN 3"/>
    <property type="match status" value="1"/>
</dbReference>
<name>A0A1U8CW65_MESAU</name>
<evidence type="ECO:0000256" key="3">
    <source>
        <dbReference type="ARBA" id="ARBA00022525"/>
    </source>
</evidence>